<evidence type="ECO:0000313" key="3">
    <source>
        <dbReference type="Proteomes" id="UP000008022"/>
    </source>
</evidence>
<feature type="region of interest" description="Disordered" evidence="1">
    <location>
        <begin position="72"/>
        <end position="155"/>
    </location>
</feature>
<dbReference type="OMA" id="PADDHTW"/>
<reference evidence="3" key="1">
    <citation type="submission" date="2013-06" db="EMBL/GenBank/DDBJ databases">
        <authorList>
            <person name="Zhao Q."/>
        </authorList>
    </citation>
    <scope>NUCLEOTIDE SEQUENCE</scope>
    <source>
        <strain evidence="3">cv. W1943</strain>
    </source>
</reference>
<protein>
    <submittedName>
        <fullName evidence="2">Uncharacterized protein</fullName>
    </submittedName>
</protein>
<reference evidence="2" key="2">
    <citation type="submission" date="2015-06" db="UniProtKB">
        <authorList>
            <consortium name="EnsemblPlants"/>
        </authorList>
    </citation>
    <scope>IDENTIFICATION</scope>
</reference>
<dbReference type="AlphaFoldDB" id="A0A0E0NVW1"/>
<accession>A0A0E0NVW1</accession>
<keyword evidence="3" id="KW-1185">Reference proteome</keyword>
<dbReference type="Gramene" id="ORUFI03G20250.1">
    <property type="protein sequence ID" value="ORUFI03G20250.1"/>
    <property type="gene ID" value="ORUFI03G20250"/>
</dbReference>
<sequence>MAASPHMRHHGRTLQGGVPTCHGCTGQRGLKMKERSKRRNGRTCSVCWPRHGRTMTAHPTATPAVPTAVAPAPGGRIAQHGRRAATTQTSCRCRTYRLQPLPGRLSSSSTPPQPGSGPPHGCTPRLAAPVAPPPGALPADDHTWQGAIGGTEKGE</sequence>
<proteinExistence type="predicted"/>
<evidence type="ECO:0000313" key="2">
    <source>
        <dbReference type="EnsemblPlants" id="ORUFI03G20250.1"/>
    </source>
</evidence>
<dbReference type="Proteomes" id="UP000008022">
    <property type="component" value="Unassembled WGS sequence"/>
</dbReference>
<organism evidence="2 3">
    <name type="scientific">Oryza rufipogon</name>
    <name type="common">Brownbeard rice</name>
    <name type="synonym">Asian wild rice</name>
    <dbReference type="NCBI Taxonomy" id="4529"/>
    <lineage>
        <taxon>Eukaryota</taxon>
        <taxon>Viridiplantae</taxon>
        <taxon>Streptophyta</taxon>
        <taxon>Embryophyta</taxon>
        <taxon>Tracheophyta</taxon>
        <taxon>Spermatophyta</taxon>
        <taxon>Magnoliopsida</taxon>
        <taxon>Liliopsida</taxon>
        <taxon>Poales</taxon>
        <taxon>Poaceae</taxon>
        <taxon>BOP clade</taxon>
        <taxon>Oryzoideae</taxon>
        <taxon>Oryzeae</taxon>
        <taxon>Oryzinae</taxon>
        <taxon>Oryza</taxon>
    </lineage>
</organism>
<dbReference type="EnsemblPlants" id="ORUFI03G20250.1">
    <property type="protein sequence ID" value="ORUFI03G20250.1"/>
    <property type="gene ID" value="ORUFI03G20250"/>
</dbReference>
<dbReference type="HOGENOM" id="CLU_1698381_0_0_1"/>
<evidence type="ECO:0000256" key="1">
    <source>
        <dbReference type="SAM" id="MobiDB-lite"/>
    </source>
</evidence>
<name>A0A0E0NVW1_ORYRU</name>